<feature type="transmembrane region" description="Helical" evidence="9">
    <location>
        <begin position="627"/>
        <end position="648"/>
    </location>
</feature>
<feature type="transmembrane region" description="Helical" evidence="9">
    <location>
        <begin position="540"/>
        <end position="562"/>
    </location>
</feature>
<dbReference type="PANTHER" id="PTHR33908:SF3">
    <property type="entry name" value="UNDECAPRENYL PHOSPHATE-ALPHA-4-AMINO-4-DEOXY-L-ARABINOSE ARABINOSYL TRANSFERASE"/>
    <property type="match status" value="1"/>
</dbReference>
<evidence type="ECO:0000256" key="5">
    <source>
        <dbReference type="ARBA" id="ARBA00022692"/>
    </source>
</evidence>
<feature type="transmembrane region" description="Helical" evidence="9">
    <location>
        <begin position="433"/>
        <end position="450"/>
    </location>
</feature>
<keyword evidence="5 9" id="KW-0812">Transmembrane</keyword>
<evidence type="ECO:0000256" key="3">
    <source>
        <dbReference type="ARBA" id="ARBA00022676"/>
    </source>
</evidence>
<feature type="transmembrane region" description="Helical" evidence="9">
    <location>
        <begin position="598"/>
        <end position="615"/>
    </location>
</feature>
<proteinExistence type="predicted"/>
<feature type="transmembrane region" description="Helical" evidence="9">
    <location>
        <begin position="574"/>
        <end position="592"/>
    </location>
</feature>
<feature type="transmembrane region" description="Helical" evidence="9">
    <location>
        <begin position="694"/>
        <end position="713"/>
    </location>
</feature>
<feature type="transmembrane region" description="Helical" evidence="9">
    <location>
        <begin position="668"/>
        <end position="687"/>
    </location>
</feature>
<accession>A0A250JFF9</accession>
<evidence type="ECO:0000256" key="4">
    <source>
        <dbReference type="ARBA" id="ARBA00022679"/>
    </source>
</evidence>
<dbReference type="Pfam" id="PF13231">
    <property type="entry name" value="PMT_2"/>
    <property type="match status" value="1"/>
</dbReference>
<sequence>MTARLSIGHLAASRALARGAGARVKVHTRGRGGDISPRPGCGVRDNADGGSFPVASTGAQQEPQSLTEAVLGKGIHQEPWARRWMALEPSWRVALATAAFAALLFVPYLGAVGLWDPWETHYGEVGREMVQRRDYVFPYWENAWFFSKPPLTMWMQALGMQVVGSLRSEGALGLYTEWGMRLPFALLSITAVALLALAVARVVGTRAGLATGFIVATMPLYFLLTRQTVTDTPFVTTLMCAMACALIGQLDDKTRHRAAWWYAFYVFAGLSTLAKGLLGVGLPAVILILYALFAVIPYDGASLNAHLRWLLERGFRAEVRAGQRPMPVLWAQMYTMKLGTGILVFCAVAVPWYLVLCLFDGVDDESKLFWYRFFIHDHLNRLSAGVHTTTPGGTFVYFIEQGGFAIFPWVALVPGAFAVVSRLRPRSRDKREHLALIAVLWVAFSFTLLASSATKFHHYVFPVLPGLGILLALFVERLWEEGISEHPVSLVFGFILFLLVGHDLANHPKDFTDLFVYNYDRPYPMELVTKPIAMFASRPLWVGDLLTLVLLAVGAYLALGVLLPKSGASPTARATAWLSLALGVAFFVPMATRGSVPATPLVGGALILVGVWVAWQASRAGAESRTGLWCFSVLLLLVGGGALARGVTAPVSADGLLKSLSEPVNVKMALGFTFTVAGGLAVVACLLRARVMLYGTFWALAAGFALWFNWGHWVDLSHHWTQRDLFWRYYAQRKPDEPIAAYLMNWRGETFYSRNTVKQIRETPKLRPFVEQPGREWALVEHNRLGILRQNAGTDKVVTVVDRDINNKFVLVTID</sequence>
<dbReference type="GO" id="GO:0009103">
    <property type="term" value="P:lipopolysaccharide biosynthetic process"/>
    <property type="evidence" value="ECO:0007669"/>
    <property type="project" value="UniProtKB-ARBA"/>
</dbReference>
<evidence type="ECO:0000256" key="2">
    <source>
        <dbReference type="ARBA" id="ARBA00022475"/>
    </source>
</evidence>
<feature type="transmembrane region" description="Helical" evidence="9">
    <location>
        <begin position="487"/>
        <end position="505"/>
    </location>
</feature>
<organism evidence="11 12">
    <name type="scientific">Cystobacter fuscus</name>
    <dbReference type="NCBI Taxonomy" id="43"/>
    <lineage>
        <taxon>Bacteria</taxon>
        <taxon>Pseudomonadati</taxon>
        <taxon>Myxococcota</taxon>
        <taxon>Myxococcia</taxon>
        <taxon>Myxococcales</taxon>
        <taxon>Cystobacterineae</taxon>
        <taxon>Archangiaceae</taxon>
        <taxon>Cystobacter</taxon>
    </lineage>
</organism>
<feature type="transmembrane region" description="Helical" evidence="9">
    <location>
        <begin position="328"/>
        <end position="354"/>
    </location>
</feature>
<evidence type="ECO:0000256" key="8">
    <source>
        <dbReference type="SAM" id="MobiDB-lite"/>
    </source>
</evidence>
<feature type="transmembrane region" description="Helical" evidence="9">
    <location>
        <begin position="259"/>
        <end position="278"/>
    </location>
</feature>
<keyword evidence="6 9" id="KW-1133">Transmembrane helix</keyword>
<evidence type="ECO:0000256" key="6">
    <source>
        <dbReference type="ARBA" id="ARBA00022989"/>
    </source>
</evidence>
<feature type="transmembrane region" description="Helical" evidence="9">
    <location>
        <begin position="182"/>
        <end position="200"/>
    </location>
</feature>
<feature type="transmembrane region" description="Helical" evidence="9">
    <location>
        <begin position="284"/>
        <end position="307"/>
    </location>
</feature>
<dbReference type="InterPro" id="IPR050297">
    <property type="entry name" value="LipidA_mod_glycosyltrf_83"/>
</dbReference>
<dbReference type="Proteomes" id="UP000217257">
    <property type="component" value="Chromosome"/>
</dbReference>
<evidence type="ECO:0000256" key="7">
    <source>
        <dbReference type="ARBA" id="ARBA00023136"/>
    </source>
</evidence>
<keyword evidence="4 11" id="KW-0808">Transferase</keyword>
<feature type="transmembrane region" description="Helical" evidence="9">
    <location>
        <begin position="93"/>
        <end position="115"/>
    </location>
</feature>
<evidence type="ECO:0000313" key="12">
    <source>
        <dbReference type="Proteomes" id="UP000217257"/>
    </source>
</evidence>
<feature type="domain" description="Glycosyltransferase RgtA/B/C/D-like" evidence="10">
    <location>
        <begin position="147"/>
        <end position="294"/>
    </location>
</feature>
<feature type="transmembrane region" description="Helical" evidence="9">
    <location>
        <begin position="207"/>
        <end position="224"/>
    </location>
</feature>
<dbReference type="InterPro" id="IPR038731">
    <property type="entry name" value="RgtA/B/C-like"/>
</dbReference>
<feature type="region of interest" description="Disordered" evidence="8">
    <location>
        <begin position="28"/>
        <end position="59"/>
    </location>
</feature>
<feature type="transmembrane region" description="Helical" evidence="9">
    <location>
        <begin position="230"/>
        <end position="247"/>
    </location>
</feature>
<keyword evidence="2" id="KW-1003">Cell membrane</keyword>
<gene>
    <name evidence="11" type="ORF">CYFUS_007816</name>
</gene>
<evidence type="ECO:0000313" key="11">
    <source>
        <dbReference type="EMBL" id="ATB42338.1"/>
    </source>
</evidence>
<reference evidence="11 12" key="1">
    <citation type="submission" date="2017-06" db="EMBL/GenBank/DDBJ databases">
        <title>Sequencing and comparative analysis of myxobacterial genomes.</title>
        <authorList>
            <person name="Rupp O."/>
            <person name="Goesmann A."/>
            <person name="Sogaard-Andersen L."/>
        </authorList>
    </citation>
    <scope>NUCLEOTIDE SEQUENCE [LARGE SCALE GENOMIC DNA]</scope>
    <source>
        <strain evidence="11 12">DSM 52655</strain>
    </source>
</reference>
<dbReference type="EMBL" id="CP022098">
    <property type="protein sequence ID" value="ATB42338.1"/>
    <property type="molecule type" value="Genomic_DNA"/>
</dbReference>
<keyword evidence="7 9" id="KW-0472">Membrane</keyword>
<dbReference type="KEGG" id="cfus:CYFUS_007816"/>
<keyword evidence="3" id="KW-0328">Glycosyltransferase</keyword>
<dbReference type="GO" id="GO:0005886">
    <property type="term" value="C:plasma membrane"/>
    <property type="evidence" value="ECO:0007669"/>
    <property type="project" value="UniProtKB-SubCell"/>
</dbReference>
<name>A0A250JFF9_9BACT</name>
<feature type="transmembrane region" description="Helical" evidence="9">
    <location>
        <begin position="402"/>
        <end position="421"/>
    </location>
</feature>
<evidence type="ECO:0000256" key="1">
    <source>
        <dbReference type="ARBA" id="ARBA00004651"/>
    </source>
</evidence>
<protein>
    <submittedName>
        <fullName evidence="11">Polymyxin resistance protein ArnT, undecaprenyl phosphate-alpha-L-Ara4N transferase</fullName>
    </submittedName>
</protein>
<feature type="transmembrane region" description="Helical" evidence="9">
    <location>
        <begin position="456"/>
        <end position="475"/>
    </location>
</feature>
<dbReference type="AlphaFoldDB" id="A0A250JFF9"/>
<comment type="subcellular location">
    <subcellularLocation>
        <location evidence="1">Cell membrane</location>
        <topology evidence="1">Multi-pass membrane protein</topology>
    </subcellularLocation>
</comment>
<dbReference type="PANTHER" id="PTHR33908">
    <property type="entry name" value="MANNOSYLTRANSFERASE YKCB-RELATED"/>
    <property type="match status" value="1"/>
</dbReference>
<evidence type="ECO:0000256" key="9">
    <source>
        <dbReference type="SAM" id="Phobius"/>
    </source>
</evidence>
<dbReference type="GO" id="GO:0010041">
    <property type="term" value="P:response to iron(III) ion"/>
    <property type="evidence" value="ECO:0007669"/>
    <property type="project" value="TreeGrafter"/>
</dbReference>
<evidence type="ECO:0000259" key="10">
    <source>
        <dbReference type="Pfam" id="PF13231"/>
    </source>
</evidence>
<dbReference type="GO" id="GO:0016763">
    <property type="term" value="F:pentosyltransferase activity"/>
    <property type="evidence" value="ECO:0007669"/>
    <property type="project" value="TreeGrafter"/>
</dbReference>